<name>A0A6M6E3M7_PRIMG</name>
<sequence>MEISTIKEISSLKKQGVKPLCSIWIVHEKQDDDTFDVNVWDEIKNHREEGLERSRFSKIEQAENALASIIEENPTITFVRLQNQIN</sequence>
<dbReference type="RefSeq" id="WP_171778290.1">
    <property type="nucleotide sequence ID" value="NZ_CP045273.1"/>
</dbReference>
<dbReference type="EMBL" id="CP045273">
    <property type="protein sequence ID" value="QJX80306.1"/>
    <property type="molecule type" value="Genomic_DNA"/>
</dbReference>
<evidence type="ECO:0000313" key="1">
    <source>
        <dbReference type="EMBL" id="QJX80306.1"/>
    </source>
</evidence>
<dbReference type="Proteomes" id="UP000501076">
    <property type="component" value="Plasmid pFDU301A"/>
</dbReference>
<evidence type="ECO:0000313" key="2">
    <source>
        <dbReference type="Proteomes" id="UP000501076"/>
    </source>
</evidence>
<organism evidence="1 2">
    <name type="scientific">Priestia megaterium</name>
    <name type="common">Bacillus megaterium</name>
    <dbReference type="NCBI Taxonomy" id="1404"/>
    <lineage>
        <taxon>Bacteria</taxon>
        <taxon>Bacillati</taxon>
        <taxon>Bacillota</taxon>
        <taxon>Bacilli</taxon>
        <taxon>Bacillales</taxon>
        <taxon>Bacillaceae</taxon>
        <taxon>Priestia</taxon>
    </lineage>
</organism>
<proteinExistence type="predicted"/>
<keyword evidence="1" id="KW-0614">Plasmid</keyword>
<dbReference type="AlphaFoldDB" id="A0A6M6E3M7"/>
<accession>A0A6M6E3M7</accession>
<gene>
    <name evidence="1" type="ORF">FDZ14_29895</name>
</gene>
<geneLocation type="plasmid" evidence="2">
    <name>pfdu301a</name>
</geneLocation>
<reference evidence="1 2" key="1">
    <citation type="submission" date="2019-10" db="EMBL/GenBank/DDBJ databases">
        <title>Complete genome sequences for adaption low water activity.</title>
        <authorList>
            <person name="Zhao L."/>
            <person name="Zhong J."/>
        </authorList>
    </citation>
    <scope>NUCLEOTIDE SEQUENCE [LARGE SCALE GENOMIC DNA]</scope>
    <source>
        <strain evidence="1 2">FDU301</strain>
        <plasmid evidence="2">pfdu301a</plasmid>
    </source>
</reference>
<protein>
    <submittedName>
        <fullName evidence="1">Uncharacterized protein</fullName>
    </submittedName>
</protein>